<evidence type="ECO:0000256" key="8">
    <source>
        <dbReference type="ARBA" id="ARBA00022857"/>
    </source>
</evidence>
<evidence type="ECO:0000256" key="5">
    <source>
        <dbReference type="ARBA" id="ARBA00016406"/>
    </source>
</evidence>
<evidence type="ECO:0000256" key="7">
    <source>
        <dbReference type="ARBA" id="ARBA00022827"/>
    </source>
</evidence>
<reference evidence="16" key="1">
    <citation type="journal article" date="2019" name="Int. J. Syst. Evol. Microbiol.">
        <title>The Global Catalogue of Microorganisms (GCM) 10K type strain sequencing project: providing services to taxonomists for standard genome sequencing and annotation.</title>
        <authorList>
            <consortium name="The Broad Institute Genomics Platform"/>
            <consortium name="The Broad Institute Genome Sequencing Center for Infectious Disease"/>
            <person name="Wu L."/>
            <person name="Ma J."/>
        </authorList>
    </citation>
    <scope>NUCLEOTIDE SEQUENCE [LARGE SCALE GENOMIC DNA]</scope>
    <source>
        <strain evidence="16">CGMCC 4.1621</strain>
    </source>
</reference>
<dbReference type="PANTHER" id="PTHR42802:SF1">
    <property type="entry name" value="L-ORNITHINE N(5)-MONOOXYGENASE"/>
    <property type="match status" value="1"/>
</dbReference>
<evidence type="ECO:0000256" key="10">
    <source>
        <dbReference type="ARBA" id="ARBA00029939"/>
    </source>
</evidence>
<evidence type="ECO:0000256" key="14">
    <source>
        <dbReference type="ARBA" id="ARBA00048407"/>
    </source>
</evidence>
<keyword evidence="6" id="KW-0285">Flavoprotein</keyword>
<keyword evidence="9" id="KW-0560">Oxidoreductase</keyword>
<comment type="catalytic activity">
    <reaction evidence="14">
        <text>L-lysine + NADPH + O2 = N(6)-hydroxy-L-lysine + NADP(+) + H2O</text>
        <dbReference type="Rhea" id="RHEA:23228"/>
        <dbReference type="ChEBI" id="CHEBI:15377"/>
        <dbReference type="ChEBI" id="CHEBI:15379"/>
        <dbReference type="ChEBI" id="CHEBI:32551"/>
        <dbReference type="ChEBI" id="CHEBI:57783"/>
        <dbReference type="ChEBI" id="CHEBI:57820"/>
        <dbReference type="ChEBI" id="CHEBI:58349"/>
        <dbReference type="EC" id="1.14.13.59"/>
    </reaction>
</comment>
<proteinExistence type="inferred from homology"/>
<organism evidence="15 16">
    <name type="scientific">Halobacillus seohaensis</name>
    <dbReference type="NCBI Taxonomy" id="447421"/>
    <lineage>
        <taxon>Bacteria</taxon>
        <taxon>Bacillati</taxon>
        <taxon>Bacillota</taxon>
        <taxon>Bacilli</taxon>
        <taxon>Bacillales</taxon>
        <taxon>Bacillaceae</taxon>
        <taxon>Halobacillus</taxon>
    </lineage>
</organism>
<evidence type="ECO:0000256" key="9">
    <source>
        <dbReference type="ARBA" id="ARBA00023002"/>
    </source>
</evidence>
<dbReference type="SUPFAM" id="SSF51905">
    <property type="entry name" value="FAD/NAD(P)-binding domain"/>
    <property type="match status" value="2"/>
</dbReference>
<evidence type="ECO:0000256" key="4">
    <source>
        <dbReference type="ARBA" id="ARBA00013076"/>
    </source>
</evidence>
<comment type="cofactor">
    <cofactor evidence="1">
        <name>FAD</name>
        <dbReference type="ChEBI" id="CHEBI:57692"/>
    </cofactor>
</comment>
<keyword evidence="7" id="KW-0274">FAD</keyword>
<protein>
    <recommendedName>
        <fullName evidence="5">L-lysine N6-monooxygenase MbtG</fullName>
        <ecNumber evidence="4">1.14.13.59</ecNumber>
    </recommendedName>
    <alternativeName>
        <fullName evidence="13">Lysine 6-N-hydroxylase</fullName>
    </alternativeName>
    <alternativeName>
        <fullName evidence="12">Lysine N6-hydroxylase</fullName>
    </alternativeName>
    <alternativeName>
        <fullName evidence="10">Lysine-N-oxygenase</fullName>
    </alternativeName>
    <alternativeName>
        <fullName evidence="11">Mycobactin synthase protein G</fullName>
    </alternativeName>
</protein>
<dbReference type="InterPro" id="IPR025700">
    <property type="entry name" value="Lys/Orn_oxygenase"/>
</dbReference>
<evidence type="ECO:0000256" key="12">
    <source>
        <dbReference type="ARBA" id="ARBA00032493"/>
    </source>
</evidence>
<gene>
    <name evidence="15" type="ORF">ACFQIC_15400</name>
</gene>
<dbReference type="Gene3D" id="3.50.50.60">
    <property type="entry name" value="FAD/NAD(P)-binding domain"/>
    <property type="match status" value="1"/>
</dbReference>
<keyword evidence="8" id="KW-0521">NADP</keyword>
<comment type="caution">
    <text evidence="15">The sequence shown here is derived from an EMBL/GenBank/DDBJ whole genome shotgun (WGS) entry which is preliminary data.</text>
</comment>
<accession>A0ABW2EQN5</accession>
<evidence type="ECO:0000256" key="11">
    <source>
        <dbReference type="ARBA" id="ARBA00031158"/>
    </source>
</evidence>
<dbReference type="InterPro" id="IPR036188">
    <property type="entry name" value="FAD/NAD-bd_sf"/>
</dbReference>
<comment type="similarity">
    <text evidence="3">Belongs to the lysine N(6)-hydroxylase/L-ornithine N(5)-oxygenase family.</text>
</comment>
<dbReference type="RefSeq" id="WP_204710081.1">
    <property type="nucleotide sequence ID" value="NZ_JBHSZV010000040.1"/>
</dbReference>
<comment type="pathway">
    <text evidence="2">Siderophore biosynthesis.</text>
</comment>
<sequence length="456" mass="52541">MIGSTNHSNPIYDVIGIGIGPFNLGLAALLDSVSEVQSLFLEKEREFNWHPDMLIEGTTLQVPFLADLVSMVDVKSSYSFLNYLQEHNRLYHFYFFEKFHIPRREYNHYCRWVSEQLKPCRFGMNVQKVNPIEQQSGQIVYEVTAWNEQTEALEQYVTKHIVMGIGSIPSVPEHVKDHLGASVFHTADYLSNKETCREADSIAVIGSGQSAAEVFLDIAKNQQDQDVSLQWYTRSKGFFPMEYSKLGLEYFSPEYIDFFYELPQIKKDKLLKEQDLLYKGISSDTIAEIYDYLYESSIGNEYPDIHLQAMTEIISLEKKEDNLRLVGYHHVNEEYFEVEVDLIILGTGYKPKLPEFLDDMKEWIDIDDHGRYKVKKGYGLETCLSTDHEIFVQNGELHTHGVGAPDLGLGAHRNAVIINQIAGREVYTLYSEHVFQTFGIHRKTEKTLSNSFSEMD</sequence>
<keyword evidence="16" id="KW-1185">Reference proteome</keyword>
<dbReference type="EMBL" id="JBHSZV010000040">
    <property type="protein sequence ID" value="MFC7063206.1"/>
    <property type="molecule type" value="Genomic_DNA"/>
</dbReference>
<evidence type="ECO:0000256" key="2">
    <source>
        <dbReference type="ARBA" id="ARBA00004924"/>
    </source>
</evidence>
<name>A0ABW2EQN5_9BACI</name>
<dbReference type="PANTHER" id="PTHR42802">
    <property type="entry name" value="MONOOXYGENASE"/>
    <property type="match status" value="1"/>
</dbReference>
<dbReference type="EC" id="1.14.13.59" evidence="4"/>
<evidence type="ECO:0000256" key="6">
    <source>
        <dbReference type="ARBA" id="ARBA00022630"/>
    </source>
</evidence>
<dbReference type="Proteomes" id="UP001596410">
    <property type="component" value="Unassembled WGS sequence"/>
</dbReference>
<evidence type="ECO:0000256" key="1">
    <source>
        <dbReference type="ARBA" id="ARBA00001974"/>
    </source>
</evidence>
<evidence type="ECO:0000256" key="13">
    <source>
        <dbReference type="ARBA" id="ARBA00032738"/>
    </source>
</evidence>
<evidence type="ECO:0000313" key="15">
    <source>
        <dbReference type="EMBL" id="MFC7063206.1"/>
    </source>
</evidence>
<evidence type="ECO:0000313" key="16">
    <source>
        <dbReference type="Proteomes" id="UP001596410"/>
    </source>
</evidence>
<dbReference type="Pfam" id="PF13434">
    <property type="entry name" value="Lys_Orn_oxgnase"/>
    <property type="match status" value="1"/>
</dbReference>
<evidence type="ECO:0000256" key="3">
    <source>
        <dbReference type="ARBA" id="ARBA00007588"/>
    </source>
</evidence>